<dbReference type="KEGG" id="vg:19685474"/>
<dbReference type="RefSeq" id="YP_009043586.1">
    <property type="nucleotide sequence ID" value="NC_024365.1"/>
</dbReference>
<organism evidence="1 2">
    <name type="scientific">Pseudomonas phage phiPSA1</name>
    <dbReference type="NCBI Taxonomy" id="1500757"/>
    <lineage>
        <taxon>Viruses</taxon>
        <taxon>Duplodnaviria</taxon>
        <taxon>Heunggongvirae</taxon>
        <taxon>Uroviricota</taxon>
        <taxon>Caudoviricetes</taxon>
        <taxon>Readingvirus</taxon>
        <taxon>Readingvirus PSA1</taxon>
    </lineage>
</organism>
<reference evidence="1 2" key="1">
    <citation type="journal article" date="2014" name="J. Basic Microbiol.">
        <title>Isolation and partial characterization of bacteriophages infecting Pseudomonas syringae pv. actinidiae, causal agent of kiwifruit bacterial canker.</title>
        <authorList>
            <person name="Di Lallo G."/>
            <person name="Evangelisti M."/>
            <person name="Mancuso F."/>
            <person name="Ferrante P."/>
            <person name="Marcelletti S."/>
            <person name="Tinari A."/>
            <person name="Superti F."/>
            <person name="Migliore L."/>
            <person name="D'Addabbo P."/>
            <person name="Frezza D."/>
            <person name="Scortichini M."/>
            <person name="Thaller M.C."/>
        </authorList>
    </citation>
    <scope>NUCLEOTIDE SEQUENCE [LARGE SCALE GENOMIC DNA]</scope>
</reference>
<dbReference type="Proteomes" id="UP000203458">
    <property type="component" value="Segment"/>
</dbReference>
<proteinExistence type="predicted"/>
<dbReference type="EMBL" id="KJ507100">
    <property type="protein sequence ID" value="AHZ95071.1"/>
    <property type="molecule type" value="Genomic_DNA"/>
</dbReference>
<protein>
    <submittedName>
        <fullName evidence="1">Uncharacterized protein</fullName>
    </submittedName>
</protein>
<dbReference type="GeneID" id="19685474"/>
<dbReference type="OrthoDB" id="36584at10239"/>
<accession>A0A059VJV7</accession>
<keyword evidence="2" id="KW-1185">Reference proteome</keyword>
<evidence type="ECO:0000313" key="1">
    <source>
        <dbReference type="EMBL" id="AHZ95071.1"/>
    </source>
</evidence>
<name>A0A059VJV7_9CAUD</name>
<sequence>MSEFNEVARWVKRNNRKNPKLVRSEGINHYIVYFDKGKARVGIVHDGMYSRYGIMCYGAMPNTDPFYCWQAQPGACDESDVKVMVDYLNGVSELPDFDFASIQGVRP</sequence>
<evidence type="ECO:0000313" key="2">
    <source>
        <dbReference type="Proteomes" id="UP000203458"/>
    </source>
</evidence>